<keyword evidence="5 7" id="KW-1133">Transmembrane helix</keyword>
<dbReference type="Pfam" id="PF02028">
    <property type="entry name" value="BCCT"/>
    <property type="match status" value="1"/>
</dbReference>
<dbReference type="InterPro" id="IPR018093">
    <property type="entry name" value="BCCT_CS"/>
</dbReference>
<keyword evidence="4 7" id="KW-0812">Transmembrane</keyword>
<dbReference type="GO" id="GO:0005886">
    <property type="term" value="C:plasma membrane"/>
    <property type="evidence" value="ECO:0007669"/>
    <property type="project" value="UniProtKB-SubCell"/>
</dbReference>
<dbReference type="InterPro" id="IPR000060">
    <property type="entry name" value="BCCT_transptr"/>
</dbReference>
<feature type="transmembrane region" description="Helical" evidence="7">
    <location>
        <begin position="239"/>
        <end position="257"/>
    </location>
</feature>
<feature type="transmembrane region" description="Helical" evidence="7">
    <location>
        <begin position="263"/>
        <end position="287"/>
    </location>
</feature>
<feature type="transmembrane region" description="Helical" evidence="7">
    <location>
        <begin position="140"/>
        <end position="163"/>
    </location>
</feature>
<name>A0A0F9EUC0_9ZZZZ</name>
<keyword evidence="6 7" id="KW-0472">Membrane</keyword>
<evidence type="ECO:0000256" key="7">
    <source>
        <dbReference type="SAM" id="Phobius"/>
    </source>
</evidence>
<evidence type="ECO:0000256" key="6">
    <source>
        <dbReference type="ARBA" id="ARBA00023136"/>
    </source>
</evidence>
<dbReference type="PROSITE" id="PS01303">
    <property type="entry name" value="BCCT"/>
    <property type="match status" value="1"/>
</dbReference>
<feature type="transmembrane region" description="Helical" evidence="7">
    <location>
        <begin position="192"/>
        <end position="212"/>
    </location>
</feature>
<evidence type="ECO:0000256" key="1">
    <source>
        <dbReference type="ARBA" id="ARBA00004651"/>
    </source>
</evidence>
<dbReference type="PANTHER" id="PTHR30047:SF7">
    <property type="entry name" value="HIGH-AFFINITY CHOLINE TRANSPORT PROTEIN"/>
    <property type="match status" value="1"/>
</dbReference>
<feature type="non-terminal residue" evidence="8">
    <location>
        <position position="1"/>
    </location>
</feature>
<dbReference type="EMBL" id="LAZR01035481">
    <property type="protein sequence ID" value="KKL27393.1"/>
    <property type="molecule type" value="Genomic_DNA"/>
</dbReference>
<accession>A0A0F9EUC0</accession>
<keyword evidence="3" id="KW-1003">Cell membrane</keyword>
<proteinExistence type="predicted"/>
<reference evidence="8" key="1">
    <citation type="journal article" date="2015" name="Nature">
        <title>Complex archaea that bridge the gap between prokaryotes and eukaryotes.</title>
        <authorList>
            <person name="Spang A."/>
            <person name="Saw J.H."/>
            <person name="Jorgensen S.L."/>
            <person name="Zaremba-Niedzwiedzka K."/>
            <person name="Martijn J."/>
            <person name="Lind A.E."/>
            <person name="van Eijk R."/>
            <person name="Schleper C."/>
            <person name="Guy L."/>
            <person name="Ettema T.J."/>
        </authorList>
    </citation>
    <scope>NUCLEOTIDE SEQUENCE</scope>
</reference>
<evidence type="ECO:0000313" key="8">
    <source>
        <dbReference type="EMBL" id="KKL27393.1"/>
    </source>
</evidence>
<feature type="transmembrane region" description="Helical" evidence="7">
    <location>
        <begin position="110"/>
        <end position="128"/>
    </location>
</feature>
<evidence type="ECO:0000256" key="3">
    <source>
        <dbReference type="ARBA" id="ARBA00022475"/>
    </source>
</evidence>
<dbReference type="GO" id="GO:0022857">
    <property type="term" value="F:transmembrane transporter activity"/>
    <property type="evidence" value="ECO:0007669"/>
    <property type="project" value="InterPro"/>
</dbReference>
<evidence type="ECO:0000256" key="5">
    <source>
        <dbReference type="ARBA" id="ARBA00022989"/>
    </source>
</evidence>
<evidence type="ECO:0008006" key="9">
    <source>
        <dbReference type="Google" id="ProtNLM"/>
    </source>
</evidence>
<comment type="subcellular location">
    <subcellularLocation>
        <location evidence="1">Cell membrane</location>
        <topology evidence="1">Multi-pass membrane protein</topology>
    </subcellularLocation>
</comment>
<comment type="caution">
    <text evidence="8">The sequence shown here is derived from an EMBL/GenBank/DDBJ whole genome shotgun (WGS) entry which is preliminary data.</text>
</comment>
<gene>
    <name evidence="8" type="ORF">LCGC14_2385610</name>
</gene>
<sequence>SLGLGAQQASAGINHVFGLEGGIGSQILVIVGVTLLAVISVIRGIDGGVKLLSNINMLIAFALLVFVCLVGFAVAMGNIPRTFMGYVENIIPLSNPHGREDETWMHGWTVFYWAWWVAYAPCFGMFVARISKGRTIREFLVYVLLIPTLVTTAWMSVFGGIAIDQVINEIGVLGADKGITDVSLSLFYMLDAYSFSTVLSLLAIALIIIFFVTTLDSGSIVIDSLTSGGKLEVPIKQKLVWANIAGIIAMLMLWIGGTESIQALQYITIIAALPFTLILLLGSISLVKGLMTELETHK</sequence>
<feature type="transmembrane region" description="Helical" evidence="7">
    <location>
        <begin position="57"/>
        <end position="79"/>
    </location>
</feature>
<feature type="transmembrane region" description="Helical" evidence="7">
    <location>
        <begin position="23"/>
        <end position="45"/>
    </location>
</feature>
<protein>
    <recommendedName>
        <fullName evidence="9">BCCT transporter</fullName>
    </recommendedName>
</protein>
<keyword evidence="2" id="KW-0813">Transport</keyword>
<organism evidence="8">
    <name type="scientific">marine sediment metagenome</name>
    <dbReference type="NCBI Taxonomy" id="412755"/>
    <lineage>
        <taxon>unclassified sequences</taxon>
        <taxon>metagenomes</taxon>
        <taxon>ecological metagenomes</taxon>
    </lineage>
</organism>
<dbReference type="AlphaFoldDB" id="A0A0F9EUC0"/>
<dbReference type="PANTHER" id="PTHR30047">
    <property type="entry name" value="HIGH-AFFINITY CHOLINE TRANSPORT PROTEIN-RELATED"/>
    <property type="match status" value="1"/>
</dbReference>
<evidence type="ECO:0000256" key="2">
    <source>
        <dbReference type="ARBA" id="ARBA00022448"/>
    </source>
</evidence>
<evidence type="ECO:0000256" key="4">
    <source>
        <dbReference type="ARBA" id="ARBA00022692"/>
    </source>
</evidence>